<evidence type="ECO:0000256" key="14">
    <source>
        <dbReference type="SAM" id="Phobius"/>
    </source>
</evidence>
<sequence>MKLFIRDHLSIVILYLVTFLGLFLLYDWLDGFEGGGKGYFVFVSLVLLSLFLLYRYFTHRKVYGQLSSRPTKPEDMLIQNPHSVLEEAYAQSMRANLQLYHSQMNHLKNRQQEYQTMLGHWVHQIKTPVSVISMLTQMNEGNEDFTKIQASVNKINYNLSQILTYLRTEDFAADLKIEQVPLRNAVSEVINELKDFFISSSVYPSISIEGDLSVYTDRKWLKIMLYQVMNNAIKYSEPGKNVQMAAKIAEDAVVLSITNEGAGIEPSDLNRVFDLFFTGENGRRFGESTGMGLYLVKKIAGMLQHEYKLESIVDGATTFYLYFKNHD</sequence>
<dbReference type="SUPFAM" id="SSF55874">
    <property type="entry name" value="ATPase domain of HSP90 chaperone/DNA topoisomerase II/histidine kinase"/>
    <property type="match status" value="1"/>
</dbReference>
<evidence type="ECO:0000256" key="13">
    <source>
        <dbReference type="ARBA" id="ARBA00023136"/>
    </source>
</evidence>
<dbReference type="InterPro" id="IPR050351">
    <property type="entry name" value="BphY/WalK/GraS-like"/>
</dbReference>
<keyword evidence="9 16" id="KW-0418">Kinase</keyword>
<evidence type="ECO:0000256" key="8">
    <source>
        <dbReference type="ARBA" id="ARBA00022741"/>
    </source>
</evidence>
<protein>
    <recommendedName>
        <fullName evidence="3">histidine kinase</fullName>
        <ecNumber evidence="3">2.7.13.3</ecNumber>
    </recommendedName>
</protein>
<evidence type="ECO:0000313" key="16">
    <source>
        <dbReference type="EMBL" id="GAA0411645.1"/>
    </source>
</evidence>
<keyword evidence="17" id="KW-1185">Reference proteome</keyword>
<feature type="transmembrane region" description="Helical" evidence="14">
    <location>
        <begin position="9"/>
        <end position="26"/>
    </location>
</feature>
<organism evidence="16 17">
    <name type="scientific">Paenibacillus motobuensis</name>
    <dbReference type="NCBI Taxonomy" id="295324"/>
    <lineage>
        <taxon>Bacteria</taxon>
        <taxon>Bacillati</taxon>
        <taxon>Bacillota</taxon>
        <taxon>Bacilli</taxon>
        <taxon>Bacillales</taxon>
        <taxon>Paenibacillaceae</taxon>
        <taxon>Paenibacillus</taxon>
    </lineage>
</organism>
<evidence type="ECO:0000256" key="1">
    <source>
        <dbReference type="ARBA" id="ARBA00000085"/>
    </source>
</evidence>
<dbReference type="Pfam" id="PF02518">
    <property type="entry name" value="HATPase_c"/>
    <property type="match status" value="1"/>
</dbReference>
<evidence type="ECO:0000256" key="7">
    <source>
        <dbReference type="ARBA" id="ARBA00022692"/>
    </source>
</evidence>
<comment type="subcellular location">
    <subcellularLocation>
        <location evidence="2">Cell membrane</location>
        <topology evidence="2">Multi-pass membrane protein</topology>
    </subcellularLocation>
</comment>
<dbReference type="SMART" id="SM00387">
    <property type="entry name" value="HATPase_c"/>
    <property type="match status" value="1"/>
</dbReference>
<evidence type="ECO:0000256" key="3">
    <source>
        <dbReference type="ARBA" id="ARBA00012438"/>
    </source>
</evidence>
<evidence type="ECO:0000256" key="6">
    <source>
        <dbReference type="ARBA" id="ARBA00022679"/>
    </source>
</evidence>
<dbReference type="EMBL" id="BAAACX010000027">
    <property type="protein sequence ID" value="GAA0411645.1"/>
    <property type="molecule type" value="Genomic_DNA"/>
</dbReference>
<dbReference type="InterPro" id="IPR004358">
    <property type="entry name" value="Sig_transdc_His_kin-like_C"/>
</dbReference>
<accession>A0ABP3IQE3</accession>
<dbReference type="PROSITE" id="PS50109">
    <property type="entry name" value="HIS_KIN"/>
    <property type="match status" value="1"/>
</dbReference>
<evidence type="ECO:0000313" key="17">
    <source>
        <dbReference type="Proteomes" id="UP001500340"/>
    </source>
</evidence>
<dbReference type="Gene3D" id="3.30.565.10">
    <property type="entry name" value="Histidine kinase-like ATPase, C-terminal domain"/>
    <property type="match status" value="1"/>
</dbReference>
<dbReference type="InterPro" id="IPR005467">
    <property type="entry name" value="His_kinase_dom"/>
</dbReference>
<dbReference type="SUPFAM" id="SSF47384">
    <property type="entry name" value="Homodimeric domain of signal transducing histidine kinase"/>
    <property type="match status" value="1"/>
</dbReference>
<keyword evidence="8" id="KW-0547">Nucleotide-binding</keyword>
<keyword evidence="5" id="KW-0597">Phosphoprotein</keyword>
<feature type="domain" description="Histidine kinase" evidence="15">
    <location>
        <begin position="120"/>
        <end position="327"/>
    </location>
</feature>
<gene>
    <name evidence="16" type="ORF">GCM10008933_47320</name>
</gene>
<dbReference type="InterPro" id="IPR003661">
    <property type="entry name" value="HisK_dim/P_dom"/>
</dbReference>
<keyword evidence="4" id="KW-1003">Cell membrane</keyword>
<dbReference type="EC" id="2.7.13.3" evidence="3"/>
<keyword evidence="13 14" id="KW-0472">Membrane</keyword>
<dbReference type="InterPro" id="IPR036097">
    <property type="entry name" value="HisK_dim/P_sf"/>
</dbReference>
<evidence type="ECO:0000256" key="2">
    <source>
        <dbReference type="ARBA" id="ARBA00004651"/>
    </source>
</evidence>
<keyword evidence="7 14" id="KW-0812">Transmembrane</keyword>
<comment type="catalytic activity">
    <reaction evidence="1">
        <text>ATP + protein L-histidine = ADP + protein N-phospho-L-histidine.</text>
        <dbReference type="EC" id="2.7.13.3"/>
    </reaction>
</comment>
<evidence type="ECO:0000256" key="12">
    <source>
        <dbReference type="ARBA" id="ARBA00023012"/>
    </source>
</evidence>
<dbReference type="PANTHER" id="PTHR45453">
    <property type="entry name" value="PHOSPHATE REGULON SENSOR PROTEIN PHOR"/>
    <property type="match status" value="1"/>
</dbReference>
<keyword evidence="10" id="KW-0067">ATP-binding</keyword>
<evidence type="ECO:0000256" key="5">
    <source>
        <dbReference type="ARBA" id="ARBA00022553"/>
    </source>
</evidence>
<evidence type="ECO:0000256" key="4">
    <source>
        <dbReference type="ARBA" id="ARBA00022475"/>
    </source>
</evidence>
<dbReference type="InterPro" id="IPR036890">
    <property type="entry name" value="HATPase_C_sf"/>
</dbReference>
<dbReference type="Proteomes" id="UP001500340">
    <property type="component" value="Unassembled WGS sequence"/>
</dbReference>
<evidence type="ECO:0000256" key="11">
    <source>
        <dbReference type="ARBA" id="ARBA00022989"/>
    </source>
</evidence>
<evidence type="ECO:0000259" key="15">
    <source>
        <dbReference type="PROSITE" id="PS50109"/>
    </source>
</evidence>
<reference evidence="17" key="1">
    <citation type="journal article" date="2019" name="Int. J. Syst. Evol. Microbiol.">
        <title>The Global Catalogue of Microorganisms (GCM) 10K type strain sequencing project: providing services to taxonomists for standard genome sequencing and annotation.</title>
        <authorList>
            <consortium name="The Broad Institute Genomics Platform"/>
            <consortium name="The Broad Institute Genome Sequencing Center for Infectious Disease"/>
            <person name="Wu L."/>
            <person name="Ma J."/>
        </authorList>
    </citation>
    <scope>NUCLEOTIDE SEQUENCE [LARGE SCALE GENOMIC DNA]</scope>
    <source>
        <strain evidence="17">JCM 12774</strain>
    </source>
</reference>
<evidence type="ECO:0000256" key="10">
    <source>
        <dbReference type="ARBA" id="ARBA00022840"/>
    </source>
</evidence>
<dbReference type="PANTHER" id="PTHR45453:SF2">
    <property type="entry name" value="HISTIDINE KINASE"/>
    <property type="match status" value="1"/>
</dbReference>
<keyword evidence="11 14" id="KW-1133">Transmembrane helix</keyword>
<dbReference type="InterPro" id="IPR003594">
    <property type="entry name" value="HATPase_dom"/>
</dbReference>
<evidence type="ECO:0000256" key="9">
    <source>
        <dbReference type="ARBA" id="ARBA00022777"/>
    </source>
</evidence>
<dbReference type="CDD" id="cd00082">
    <property type="entry name" value="HisKA"/>
    <property type="match status" value="1"/>
</dbReference>
<dbReference type="PRINTS" id="PR00344">
    <property type="entry name" value="BCTRLSENSOR"/>
</dbReference>
<keyword evidence="12" id="KW-0902">Two-component regulatory system</keyword>
<dbReference type="GO" id="GO:0016301">
    <property type="term" value="F:kinase activity"/>
    <property type="evidence" value="ECO:0007669"/>
    <property type="project" value="UniProtKB-KW"/>
</dbReference>
<feature type="transmembrane region" description="Helical" evidence="14">
    <location>
        <begin position="38"/>
        <end position="57"/>
    </location>
</feature>
<comment type="caution">
    <text evidence="16">The sequence shown here is derived from an EMBL/GenBank/DDBJ whole genome shotgun (WGS) entry which is preliminary data.</text>
</comment>
<keyword evidence="6" id="KW-0808">Transferase</keyword>
<proteinExistence type="predicted"/>
<dbReference type="RefSeq" id="WP_343865587.1">
    <property type="nucleotide sequence ID" value="NZ_BAAACX010000027.1"/>
</dbReference>
<name>A0ABP3IQE3_9BACL</name>